<comment type="caution">
    <text evidence="2">The sequence shown here is derived from an EMBL/GenBank/DDBJ whole genome shotgun (WGS) entry which is preliminary data.</text>
</comment>
<dbReference type="Proteomes" id="UP000603708">
    <property type="component" value="Unassembled WGS sequence"/>
</dbReference>
<gene>
    <name evidence="2" type="ORF">GCM10018793_55630</name>
</gene>
<evidence type="ECO:0000313" key="3">
    <source>
        <dbReference type="Proteomes" id="UP000603708"/>
    </source>
</evidence>
<reference evidence="2" key="1">
    <citation type="journal article" date="2014" name="Int. J. Syst. Evol. Microbiol.">
        <title>Complete genome sequence of Corynebacterium casei LMG S-19264T (=DSM 44701T), isolated from a smear-ripened cheese.</title>
        <authorList>
            <consortium name="US DOE Joint Genome Institute (JGI-PGF)"/>
            <person name="Walter F."/>
            <person name="Albersmeier A."/>
            <person name="Kalinowski J."/>
            <person name="Ruckert C."/>
        </authorList>
    </citation>
    <scope>NUCLEOTIDE SEQUENCE</scope>
    <source>
        <strain evidence="2">JCM 5069</strain>
    </source>
</reference>
<reference evidence="2" key="2">
    <citation type="submission" date="2020-09" db="EMBL/GenBank/DDBJ databases">
        <authorList>
            <person name="Sun Q."/>
            <person name="Ohkuma M."/>
        </authorList>
    </citation>
    <scope>NUCLEOTIDE SEQUENCE</scope>
    <source>
        <strain evidence="2">JCM 5069</strain>
    </source>
</reference>
<evidence type="ECO:0000256" key="1">
    <source>
        <dbReference type="SAM" id="MobiDB-lite"/>
    </source>
</evidence>
<feature type="region of interest" description="Disordered" evidence="1">
    <location>
        <begin position="1"/>
        <end position="44"/>
    </location>
</feature>
<organism evidence="2 3">
    <name type="scientific">Streptomyces sulfonofaciens</name>
    <dbReference type="NCBI Taxonomy" id="68272"/>
    <lineage>
        <taxon>Bacteria</taxon>
        <taxon>Bacillati</taxon>
        <taxon>Actinomycetota</taxon>
        <taxon>Actinomycetes</taxon>
        <taxon>Kitasatosporales</taxon>
        <taxon>Streptomycetaceae</taxon>
        <taxon>Streptomyces</taxon>
    </lineage>
</organism>
<proteinExistence type="predicted"/>
<sequence>MPNSTDAPVNRRSELSEGYGCGPRPPCGAVGAGRLGGSADLSDRTDRMCTRAAARRAETAQTPCAKE</sequence>
<evidence type="ECO:0000313" key="2">
    <source>
        <dbReference type="EMBL" id="GHH85898.1"/>
    </source>
</evidence>
<dbReference type="EMBL" id="BNCD01000020">
    <property type="protein sequence ID" value="GHH85898.1"/>
    <property type="molecule type" value="Genomic_DNA"/>
</dbReference>
<name>A0A919GJY6_9ACTN</name>
<protein>
    <submittedName>
        <fullName evidence="2">Uncharacterized protein</fullName>
    </submittedName>
</protein>
<dbReference type="AlphaFoldDB" id="A0A919GJY6"/>
<keyword evidence="3" id="KW-1185">Reference proteome</keyword>
<accession>A0A919GJY6</accession>